<evidence type="ECO:0000256" key="4">
    <source>
        <dbReference type="ARBA" id="ARBA00023136"/>
    </source>
</evidence>
<protein>
    <recommendedName>
        <fullName evidence="7">Rhodopsin domain-containing protein</fullName>
    </recommendedName>
</protein>
<keyword evidence="2 6" id="KW-0812">Transmembrane</keyword>
<organism evidence="8 9">
    <name type="scientific">Letharia lupina</name>
    <dbReference type="NCBI Taxonomy" id="560253"/>
    <lineage>
        <taxon>Eukaryota</taxon>
        <taxon>Fungi</taxon>
        <taxon>Dikarya</taxon>
        <taxon>Ascomycota</taxon>
        <taxon>Pezizomycotina</taxon>
        <taxon>Lecanoromycetes</taxon>
        <taxon>OSLEUM clade</taxon>
        <taxon>Lecanoromycetidae</taxon>
        <taxon>Lecanorales</taxon>
        <taxon>Lecanorineae</taxon>
        <taxon>Parmeliaceae</taxon>
        <taxon>Letharia</taxon>
    </lineage>
</organism>
<gene>
    <name evidence="8" type="ORF">HO133_000542</name>
</gene>
<comment type="caution">
    <text evidence="8">The sequence shown here is derived from an EMBL/GenBank/DDBJ whole genome shotgun (WGS) entry which is preliminary data.</text>
</comment>
<dbReference type="RefSeq" id="XP_037152916.1">
    <property type="nucleotide sequence ID" value="XM_037291481.1"/>
</dbReference>
<feature type="transmembrane region" description="Helical" evidence="6">
    <location>
        <begin position="132"/>
        <end position="162"/>
    </location>
</feature>
<accession>A0A8H6FDC3</accession>
<evidence type="ECO:0000256" key="6">
    <source>
        <dbReference type="SAM" id="Phobius"/>
    </source>
</evidence>
<reference evidence="8 9" key="1">
    <citation type="journal article" date="2020" name="Genomics">
        <title>Complete, high-quality genomes from long-read metagenomic sequencing of two wolf lichen thalli reveals enigmatic genome architecture.</title>
        <authorList>
            <person name="McKenzie S.K."/>
            <person name="Walston R.F."/>
            <person name="Allen J.L."/>
        </authorList>
    </citation>
    <scope>NUCLEOTIDE SEQUENCE [LARGE SCALE GENOMIC DNA]</scope>
    <source>
        <strain evidence="8">WasteWater1</strain>
    </source>
</reference>
<proteinExistence type="inferred from homology"/>
<keyword evidence="4 6" id="KW-0472">Membrane</keyword>
<evidence type="ECO:0000259" key="7">
    <source>
        <dbReference type="Pfam" id="PF20684"/>
    </source>
</evidence>
<dbReference type="AlphaFoldDB" id="A0A8H6FDC3"/>
<feature type="domain" description="Rhodopsin" evidence="7">
    <location>
        <begin position="37"/>
        <end position="274"/>
    </location>
</feature>
<name>A0A8H6FDC3_9LECA</name>
<dbReference type="GO" id="GO:0016020">
    <property type="term" value="C:membrane"/>
    <property type="evidence" value="ECO:0007669"/>
    <property type="project" value="UniProtKB-SubCell"/>
</dbReference>
<evidence type="ECO:0000256" key="2">
    <source>
        <dbReference type="ARBA" id="ARBA00022692"/>
    </source>
</evidence>
<comment type="subcellular location">
    <subcellularLocation>
        <location evidence="1">Membrane</location>
        <topology evidence="1">Multi-pass membrane protein</topology>
    </subcellularLocation>
</comment>
<feature type="transmembrane region" description="Helical" evidence="6">
    <location>
        <begin position="53"/>
        <end position="74"/>
    </location>
</feature>
<dbReference type="PANTHER" id="PTHR33048:SF57">
    <property type="entry name" value="INTEGRAL MEMBRANE PROTEIN-RELATED"/>
    <property type="match status" value="1"/>
</dbReference>
<comment type="similarity">
    <text evidence="5">Belongs to the SAT4 family.</text>
</comment>
<evidence type="ECO:0000313" key="9">
    <source>
        <dbReference type="Proteomes" id="UP000593566"/>
    </source>
</evidence>
<dbReference type="Pfam" id="PF20684">
    <property type="entry name" value="Fung_rhodopsin"/>
    <property type="match status" value="1"/>
</dbReference>
<dbReference type="Proteomes" id="UP000593566">
    <property type="component" value="Unassembled WGS sequence"/>
</dbReference>
<sequence length="389" mass="42438">MDARASDTATDKLRPGGVAILVICIIFLIPAALAVILRLWARRIKRVHLVLNDYLIIAALFFAITETVTLLLAVTKGKVGYHMTELTASEKVSLAKSYLAAEPSWVSANTCVKLSILHLYKQIFPIRKFRIVVYAVMLLVVAYWTSTIVRMFFLCSPLAFYWDKSIQGGTCLNTSATSLSVSVINLILDLIVIALPMPMLWGLQMATSRKMGLTAIFGIGGVICIITILRIVSVVNLDLNDLSYSGIDDAIWSELEPCLGIINACLPVLPPVMSHIFHPAVCRWKTWTGSSNAAQGTRTGPPFARQGLRANDSEAKNFRRLEEDVYPLTSVSFGGGQNHADAVAHGRSDLASGYPDAQSGRATHGSDDIMVMKGWQVQSSSADKVEHSV</sequence>
<feature type="transmembrane region" description="Helical" evidence="6">
    <location>
        <begin position="20"/>
        <end position="41"/>
    </location>
</feature>
<feature type="transmembrane region" description="Helical" evidence="6">
    <location>
        <begin position="182"/>
        <end position="201"/>
    </location>
</feature>
<dbReference type="PANTHER" id="PTHR33048">
    <property type="entry name" value="PTH11-LIKE INTEGRAL MEMBRANE PROTEIN (AFU_ORTHOLOGUE AFUA_5G11245)"/>
    <property type="match status" value="1"/>
</dbReference>
<keyword evidence="9" id="KW-1185">Reference proteome</keyword>
<evidence type="ECO:0000313" key="8">
    <source>
        <dbReference type="EMBL" id="KAF6223699.1"/>
    </source>
</evidence>
<dbReference type="EMBL" id="JACCJB010000010">
    <property type="protein sequence ID" value="KAF6223699.1"/>
    <property type="molecule type" value="Genomic_DNA"/>
</dbReference>
<evidence type="ECO:0000256" key="5">
    <source>
        <dbReference type="ARBA" id="ARBA00038359"/>
    </source>
</evidence>
<evidence type="ECO:0000256" key="1">
    <source>
        <dbReference type="ARBA" id="ARBA00004141"/>
    </source>
</evidence>
<feature type="transmembrane region" description="Helical" evidence="6">
    <location>
        <begin position="213"/>
        <end position="232"/>
    </location>
</feature>
<evidence type="ECO:0000256" key="3">
    <source>
        <dbReference type="ARBA" id="ARBA00022989"/>
    </source>
</evidence>
<dbReference type="InterPro" id="IPR052337">
    <property type="entry name" value="SAT4-like"/>
</dbReference>
<keyword evidence="3 6" id="KW-1133">Transmembrane helix</keyword>
<dbReference type="GeneID" id="59328961"/>
<dbReference type="InterPro" id="IPR049326">
    <property type="entry name" value="Rhodopsin_dom_fungi"/>
</dbReference>